<organism evidence="1 2">
    <name type="scientific">Gossypium arboreum</name>
    <name type="common">Tree cotton</name>
    <name type="synonym">Gossypium nanking</name>
    <dbReference type="NCBI Taxonomy" id="29729"/>
    <lineage>
        <taxon>Eukaryota</taxon>
        <taxon>Viridiplantae</taxon>
        <taxon>Streptophyta</taxon>
        <taxon>Embryophyta</taxon>
        <taxon>Tracheophyta</taxon>
        <taxon>Spermatophyta</taxon>
        <taxon>Magnoliopsida</taxon>
        <taxon>eudicotyledons</taxon>
        <taxon>Gunneridae</taxon>
        <taxon>Pentapetalae</taxon>
        <taxon>rosids</taxon>
        <taxon>malvids</taxon>
        <taxon>Malvales</taxon>
        <taxon>Malvaceae</taxon>
        <taxon>Malvoideae</taxon>
        <taxon>Gossypium</taxon>
    </lineage>
</organism>
<protein>
    <submittedName>
        <fullName evidence="1">Uncharacterized protein</fullName>
    </submittedName>
</protein>
<evidence type="ECO:0000313" key="1">
    <source>
        <dbReference type="EMBL" id="KHG21807.1"/>
    </source>
</evidence>
<proteinExistence type="predicted"/>
<name>A0A0B0PAG8_GOSAR</name>
<keyword evidence="2" id="KW-1185">Reference proteome</keyword>
<dbReference type="AlphaFoldDB" id="A0A0B0PAG8"/>
<dbReference type="EMBL" id="KN419697">
    <property type="protein sequence ID" value="KHG21807.1"/>
    <property type="molecule type" value="Genomic_DNA"/>
</dbReference>
<accession>A0A0B0PAG8</accession>
<gene>
    <name evidence="1" type="ORF">F383_01968</name>
</gene>
<reference evidence="2" key="1">
    <citation type="submission" date="2014-09" db="EMBL/GenBank/DDBJ databases">
        <authorList>
            <person name="Mudge J."/>
            <person name="Ramaraj T."/>
            <person name="Lindquist I.E."/>
            <person name="Bharti A.K."/>
            <person name="Sundararajan A."/>
            <person name="Cameron C.T."/>
            <person name="Woodward J.E."/>
            <person name="May G.D."/>
            <person name="Brubaker C."/>
            <person name="Broadhvest J."/>
            <person name="Wilkins T.A."/>
        </authorList>
    </citation>
    <scope>NUCLEOTIDE SEQUENCE</scope>
    <source>
        <strain evidence="2">cv. AKA8401</strain>
    </source>
</reference>
<dbReference type="Proteomes" id="UP000032142">
    <property type="component" value="Unassembled WGS sequence"/>
</dbReference>
<evidence type="ECO:0000313" key="2">
    <source>
        <dbReference type="Proteomes" id="UP000032142"/>
    </source>
</evidence>
<sequence>MRRVKVVVIVDDWFWKRFNFNP</sequence>